<accession>A0A3P4B859</accession>
<dbReference type="PANTHER" id="PTHR46401">
    <property type="entry name" value="GLYCOSYLTRANSFERASE WBBK-RELATED"/>
    <property type="match status" value="1"/>
</dbReference>
<dbReference type="SUPFAM" id="SSF53756">
    <property type="entry name" value="UDP-Glycosyltransferase/glycogen phosphorylase"/>
    <property type="match status" value="1"/>
</dbReference>
<dbReference type="Gene3D" id="3.40.50.2000">
    <property type="entry name" value="Glycogen Phosphorylase B"/>
    <property type="match status" value="2"/>
</dbReference>
<keyword evidence="5" id="KW-1185">Reference proteome</keyword>
<keyword evidence="4" id="KW-0328">Glycosyltransferase</keyword>
<dbReference type="InterPro" id="IPR028098">
    <property type="entry name" value="Glyco_trans_4-like_N"/>
</dbReference>
<evidence type="ECO:0000313" key="5">
    <source>
        <dbReference type="Proteomes" id="UP000277294"/>
    </source>
</evidence>
<evidence type="ECO:0000259" key="3">
    <source>
        <dbReference type="Pfam" id="PF13439"/>
    </source>
</evidence>
<dbReference type="OrthoDB" id="433681at2"/>
<feature type="domain" description="Glycosyl transferase family 1" evidence="2">
    <location>
        <begin position="207"/>
        <end position="348"/>
    </location>
</feature>
<sequence length="404" mass="43670">MPLSTPHIVVDTQTMLAERLSGIGHYGLGIAQAMDRLAAGGLFSYSLIAPRKLYGRVPALPLRACRDAVPVGRLAEKLTHQILKRRLGLSIDWLLPEGAYYFPAFKVLPMKARPTSVVIHDLAHLDVPECVEAGNVAFLDYALPRSVAQARSLIAVSEFTRQRIVHHFQVDPARIHVAPPAVDRRVYRPVDPVQARATRERYGVDCEAYFLSVATLEPRKNLLNLIDAFAALPPAERRHYALVLIGAKGWDNGATQARIEQARKAGARIVQPSGFVADEDMAAFYTGAQALAFVPLYEGFGMPPLEAYACGTPVLASRVASVPEAAGEPARYVDDPRDVAAIRDGLLALAALGQAGRQSLQPAMQRHLERFDWMHSGAATVSAITGIPASALLGSVDYPPPAAA</sequence>
<dbReference type="GO" id="GO:0103011">
    <property type="term" value="F:mannosylfructose-phosphate synthase activity"/>
    <property type="evidence" value="ECO:0007669"/>
    <property type="project" value="UniProtKB-EC"/>
</dbReference>
<evidence type="ECO:0000313" key="4">
    <source>
        <dbReference type="EMBL" id="VCU72507.1"/>
    </source>
</evidence>
<protein>
    <submittedName>
        <fullName evidence="4">Mannosylfructose-phosphate synthase</fullName>
        <ecNumber evidence="4">2.4.1.246</ecNumber>
    </submittedName>
</protein>
<reference evidence="4 5" key="1">
    <citation type="submission" date="2018-10" db="EMBL/GenBank/DDBJ databases">
        <authorList>
            <person name="Criscuolo A."/>
        </authorList>
    </citation>
    <scope>NUCLEOTIDE SEQUENCE [LARGE SCALE GENOMIC DNA]</scope>
    <source>
        <strain evidence="4">DnA1</strain>
    </source>
</reference>
<dbReference type="EMBL" id="UWPJ01000040">
    <property type="protein sequence ID" value="VCU72507.1"/>
    <property type="molecule type" value="Genomic_DNA"/>
</dbReference>
<dbReference type="Pfam" id="PF00534">
    <property type="entry name" value="Glycos_transf_1"/>
    <property type="match status" value="1"/>
</dbReference>
<dbReference type="Proteomes" id="UP000277294">
    <property type="component" value="Unassembled WGS sequence"/>
</dbReference>
<keyword evidence="1 4" id="KW-0808">Transferase</keyword>
<feature type="domain" description="Glycosyltransferase subfamily 4-like N-terminal" evidence="3">
    <location>
        <begin position="90"/>
        <end position="184"/>
    </location>
</feature>
<dbReference type="AlphaFoldDB" id="A0A3P4B859"/>
<dbReference type="EC" id="2.4.1.246" evidence="4"/>
<dbReference type="RefSeq" id="WP_124082056.1">
    <property type="nucleotide sequence ID" value="NZ_UWPJ01000040.1"/>
</dbReference>
<dbReference type="Pfam" id="PF13439">
    <property type="entry name" value="Glyco_transf_4"/>
    <property type="match status" value="1"/>
</dbReference>
<evidence type="ECO:0000256" key="1">
    <source>
        <dbReference type="ARBA" id="ARBA00022679"/>
    </source>
</evidence>
<name>A0A3P4B859_9BURK</name>
<proteinExistence type="predicted"/>
<gene>
    <name evidence="4" type="primary">mfpsA_2</name>
    <name evidence="4" type="ORF">PIGHUM_04608</name>
</gene>
<dbReference type="InterPro" id="IPR001296">
    <property type="entry name" value="Glyco_trans_1"/>
</dbReference>
<dbReference type="CDD" id="cd03809">
    <property type="entry name" value="GT4_MtfB-like"/>
    <property type="match status" value="1"/>
</dbReference>
<evidence type="ECO:0000259" key="2">
    <source>
        <dbReference type="Pfam" id="PF00534"/>
    </source>
</evidence>
<dbReference type="PANTHER" id="PTHR46401:SF2">
    <property type="entry name" value="GLYCOSYLTRANSFERASE WBBK-RELATED"/>
    <property type="match status" value="1"/>
</dbReference>
<organism evidence="4 5">
    <name type="scientific">Pigmentiphaga humi</name>
    <dbReference type="NCBI Taxonomy" id="2478468"/>
    <lineage>
        <taxon>Bacteria</taxon>
        <taxon>Pseudomonadati</taxon>
        <taxon>Pseudomonadota</taxon>
        <taxon>Betaproteobacteria</taxon>
        <taxon>Burkholderiales</taxon>
        <taxon>Alcaligenaceae</taxon>
        <taxon>Pigmentiphaga</taxon>
    </lineage>
</organism>
<dbReference type="GO" id="GO:0009103">
    <property type="term" value="P:lipopolysaccharide biosynthetic process"/>
    <property type="evidence" value="ECO:0007669"/>
    <property type="project" value="TreeGrafter"/>
</dbReference>